<dbReference type="InterPro" id="IPR046533">
    <property type="entry name" value="DUF6598"/>
</dbReference>
<dbReference type="Pfam" id="PF20241">
    <property type="entry name" value="DUF6598"/>
    <property type="match status" value="1"/>
</dbReference>
<name>A0AAV5E3I4_ELECO</name>
<gene>
    <name evidence="2" type="primary">gb05016</name>
    <name evidence="2" type="ORF">PR202_gb05016</name>
</gene>
<dbReference type="AlphaFoldDB" id="A0AAV5E3I4"/>
<protein>
    <recommendedName>
        <fullName evidence="1">DUF6598 domain-containing protein</fullName>
    </recommendedName>
</protein>
<accession>A0AAV5E3I4</accession>
<evidence type="ECO:0000313" key="2">
    <source>
        <dbReference type="EMBL" id="GJN17908.1"/>
    </source>
</evidence>
<reference evidence="2" key="2">
    <citation type="submission" date="2021-12" db="EMBL/GenBank/DDBJ databases">
        <title>Resequencing data analysis of finger millet.</title>
        <authorList>
            <person name="Hatakeyama M."/>
            <person name="Aluri S."/>
            <person name="Balachadran M.T."/>
            <person name="Sivarajan S.R."/>
            <person name="Poveda L."/>
            <person name="Shimizu-Inatsugi R."/>
            <person name="Schlapbach R."/>
            <person name="Sreeman S.M."/>
            <person name="Shimizu K.K."/>
        </authorList>
    </citation>
    <scope>NUCLEOTIDE SEQUENCE</scope>
</reference>
<dbReference type="InterPro" id="IPR001938">
    <property type="entry name" value="Thaumatin"/>
</dbReference>
<proteinExistence type="predicted"/>
<organism evidence="2 3">
    <name type="scientific">Eleusine coracana subsp. coracana</name>
    <dbReference type="NCBI Taxonomy" id="191504"/>
    <lineage>
        <taxon>Eukaryota</taxon>
        <taxon>Viridiplantae</taxon>
        <taxon>Streptophyta</taxon>
        <taxon>Embryophyta</taxon>
        <taxon>Tracheophyta</taxon>
        <taxon>Spermatophyta</taxon>
        <taxon>Magnoliopsida</taxon>
        <taxon>Liliopsida</taxon>
        <taxon>Poales</taxon>
        <taxon>Poaceae</taxon>
        <taxon>PACMAD clade</taxon>
        <taxon>Chloridoideae</taxon>
        <taxon>Cynodonteae</taxon>
        <taxon>Eleusininae</taxon>
        <taxon>Eleusine</taxon>
    </lineage>
</organism>
<dbReference type="PANTHER" id="PTHR33065">
    <property type="entry name" value="OS07G0486400 PROTEIN"/>
    <property type="match status" value="1"/>
</dbReference>
<evidence type="ECO:0000259" key="1">
    <source>
        <dbReference type="Pfam" id="PF20241"/>
    </source>
</evidence>
<evidence type="ECO:0000313" key="3">
    <source>
        <dbReference type="Proteomes" id="UP001054889"/>
    </source>
</evidence>
<dbReference type="EMBL" id="BQKI01000073">
    <property type="protein sequence ID" value="GJN17908.1"/>
    <property type="molecule type" value="Genomic_DNA"/>
</dbReference>
<comment type="caution">
    <text evidence="2">The sequence shown here is derived from an EMBL/GenBank/DDBJ whole genome shotgun (WGS) entry which is preliminary data.</text>
</comment>
<keyword evidence="3" id="KW-1185">Reference proteome</keyword>
<dbReference type="PANTHER" id="PTHR33065:SF88">
    <property type="entry name" value="OS11G0104220 PROTEIN"/>
    <property type="match status" value="1"/>
</dbReference>
<dbReference type="Proteomes" id="UP001054889">
    <property type="component" value="Unassembled WGS sequence"/>
</dbReference>
<sequence>MEIFSIKVIKIKEGIEWPVRVFGLVAVRDSMDYKRNILFQRSKENYQTITAEDCSLELIGPSRAVALIDPPEFEVELSFIGGSQGEGKSLCAAVFTYNNVWNARFGGQVRTRIESTKRSIIELKYAHLIEPLEATIEIHHSAGSSDFHGEFFVYMKYMGEDKIVLLDSTDRNVTVEPDGKIPLSRCVVLVQEGAELVLGVKAWQGEDYQNAVVSRAVFPAKLHSKSDGDFNLPFCKMSVSVFWSVLC</sequence>
<dbReference type="PIRSF" id="PIRSF002703">
    <property type="entry name" value="Thaumatin"/>
    <property type="match status" value="1"/>
</dbReference>
<feature type="domain" description="DUF6598" evidence="1">
    <location>
        <begin position="1"/>
        <end position="241"/>
    </location>
</feature>
<reference evidence="2" key="1">
    <citation type="journal article" date="2018" name="DNA Res.">
        <title>Multiple hybrid de novo genome assembly of finger millet, an orphan allotetraploid crop.</title>
        <authorList>
            <person name="Hatakeyama M."/>
            <person name="Aluri S."/>
            <person name="Balachadran M.T."/>
            <person name="Sivarajan S.R."/>
            <person name="Patrignani A."/>
            <person name="Gruter S."/>
            <person name="Poveda L."/>
            <person name="Shimizu-Inatsugi R."/>
            <person name="Baeten J."/>
            <person name="Francoijs K.J."/>
            <person name="Nataraja K.N."/>
            <person name="Reddy Y.A.N."/>
            <person name="Phadnis S."/>
            <person name="Ravikumar R.L."/>
            <person name="Schlapbach R."/>
            <person name="Sreeman S.M."/>
            <person name="Shimizu K.K."/>
        </authorList>
    </citation>
    <scope>NUCLEOTIDE SEQUENCE</scope>
</reference>